<keyword evidence="1" id="KW-1133">Transmembrane helix</keyword>
<sequence>MTRLMRVELRRLLHRRAVLVLLTVSVVVPVLVGVATVLDTRPPSASEVAMAQEQVERDLADGSYAEELAICVASPEDWGLGSGLSEAEVAQACEENTQPRLDWYLWSNTLDLSDERDQGSAVALTLILAIAMMVLGTTFTGHDWASGSVSNQLLFEPRRLRLWGAKAVVVTGVALLVGAVTLTSYWLALDAVAGSRDLPSGGALLLDCLQMGWRATGVLGAAALAGFALTMLFRSTVATLGILFGVALAGGLLLGVLGFEGRWNPALNASAVISDGLAYDKQVACSPAQVAEMGVGAWCTEPERISAAQGTGYLGSILVAGCAVSALSFRRRDVP</sequence>
<name>A0A939BVM1_9ACTN</name>
<proteinExistence type="predicted"/>
<dbReference type="RefSeq" id="WP_205291418.1">
    <property type="nucleotide sequence ID" value="NZ_CP074406.1"/>
</dbReference>
<evidence type="ECO:0000313" key="2">
    <source>
        <dbReference type="EMBL" id="MBM9460106.1"/>
    </source>
</evidence>
<comment type="caution">
    <text evidence="2">The sequence shown here is derived from an EMBL/GenBank/DDBJ whole genome shotgun (WGS) entry which is preliminary data.</text>
</comment>
<feature type="transmembrane region" description="Helical" evidence="1">
    <location>
        <begin position="162"/>
        <end position="188"/>
    </location>
</feature>
<feature type="transmembrane region" description="Helical" evidence="1">
    <location>
        <begin position="310"/>
        <end position="329"/>
    </location>
</feature>
<dbReference type="EMBL" id="JAERTX010000007">
    <property type="protein sequence ID" value="MBM9460106.1"/>
    <property type="molecule type" value="Genomic_DNA"/>
</dbReference>
<keyword evidence="3" id="KW-1185">Reference proteome</keyword>
<dbReference type="Proteomes" id="UP000663791">
    <property type="component" value="Unassembled WGS sequence"/>
</dbReference>
<feature type="transmembrane region" description="Helical" evidence="1">
    <location>
        <begin position="240"/>
        <end position="259"/>
    </location>
</feature>
<reference evidence="2" key="1">
    <citation type="submission" date="2021-01" db="EMBL/GenBank/DDBJ databases">
        <title>Novel species in genus Nocardioides.</title>
        <authorList>
            <person name="Zhang G."/>
        </authorList>
    </citation>
    <scope>NUCLEOTIDE SEQUENCE</scope>
    <source>
        <strain evidence="2">Zg-536</strain>
    </source>
</reference>
<keyword evidence="1" id="KW-0472">Membrane</keyword>
<feature type="transmembrane region" description="Helical" evidence="1">
    <location>
        <begin position="211"/>
        <end position="233"/>
    </location>
</feature>
<evidence type="ECO:0000313" key="3">
    <source>
        <dbReference type="Proteomes" id="UP000663791"/>
    </source>
</evidence>
<protein>
    <submittedName>
        <fullName evidence="2">Uncharacterized protein</fullName>
    </submittedName>
</protein>
<gene>
    <name evidence="2" type="ORF">JK386_09335</name>
</gene>
<organism evidence="2 3">
    <name type="scientific">Nocardioides faecalis</name>
    <dbReference type="NCBI Taxonomy" id="2803858"/>
    <lineage>
        <taxon>Bacteria</taxon>
        <taxon>Bacillati</taxon>
        <taxon>Actinomycetota</taxon>
        <taxon>Actinomycetes</taxon>
        <taxon>Propionibacteriales</taxon>
        <taxon>Nocardioidaceae</taxon>
        <taxon>Nocardioides</taxon>
    </lineage>
</organism>
<feature type="transmembrane region" description="Helical" evidence="1">
    <location>
        <begin position="121"/>
        <end position="141"/>
    </location>
</feature>
<keyword evidence="1" id="KW-0812">Transmembrane</keyword>
<accession>A0A939BVM1</accession>
<evidence type="ECO:0000256" key="1">
    <source>
        <dbReference type="SAM" id="Phobius"/>
    </source>
</evidence>
<dbReference type="AlphaFoldDB" id="A0A939BVM1"/>